<evidence type="ECO:0000313" key="10">
    <source>
        <dbReference type="Proteomes" id="UP000576087"/>
    </source>
</evidence>
<dbReference type="GO" id="GO:1904680">
    <property type="term" value="F:peptide transmembrane transporter activity"/>
    <property type="evidence" value="ECO:0007669"/>
    <property type="project" value="TreeGrafter"/>
</dbReference>
<comment type="similarity">
    <text evidence="2">Belongs to the bacterial solute-binding protein 5 family.</text>
</comment>
<comment type="caution">
    <text evidence="7">The sequence shown here is derived from an EMBL/GenBank/DDBJ whole genome shotgun (WGS) entry which is preliminary data.</text>
</comment>
<dbReference type="InterPro" id="IPR039424">
    <property type="entry name" value="SBP_5"/>
</dbReference>
<evidence type="ECO:0000313" key="8">
    <source>
        <dbReference type="Proteomes" id="UP000520770"/>
    </source>
</evidence>
<dbReference type="Proteomes" id="UP000576087">
    <property type="component" value="Unassembled WGS sequence"/>
</dbReference>
<dbReference type="PANTHER" id="PTHR30290:SF34">
    <property type="entry name" value="ABC TRANSPORTER, PERIPLASMIC OLIGO-PEPTIDE BINDING PROTEIN, PUTATIVE-RELATED"/>
    <property type="match status" value="1"/>
</dbReference>
<name>A0A7W6UWL7_9HYPH</name>
<accession>A0A7W6UWL7</accession>
<keyword evidence="3" id="KW-0732">Signal</keyword>
<reference evidence="8 9" key="1">
    <citation type="submission" date="2020-08" db="EMBL/GenBank/DDBJ databases">
        <title>Genomic Encyclopedia of Type Strains, Phase IV (KMG-V): Genome sequencing to study the core and pangenomes of soil and plant-associated prokaryotes.</title>
        <authorList>
            <person name="Whitman W."/>
        </authorList>
    </citation>
    <scope>NUCLEOTIDE SEQUENCE [LARGE SCALE GENOMIC DNA]</scope>
    <source>
        <strain evidence="6 9">SEMIA 444</strain>
        <strain evidence="5 8">SEMIA 448</strain>
        <strain evidence="7 10">SEMIA 452</strain>
    </source>
</reference>
<dbReference type="EMBL" id="JACIGY010000001">
    <property type="protein sequence ID" value="MBB4411034.1"/>
    <property type="molecule type" value="Genomic_DNA"/>
</dbReference>
<dbReference type="InterPro" id="IPR000914">
    <property type="entry name" value="SBP_5_dom"/>
</dbReference>
<evidence type="ECO:0000256" key="3">
    <source>
        <dbReference type="SAM" id="SignalP"/>
    </source>
</evidence>
<dbReference type="PIRSF" id="PIRSF002741">
    <property type="entry name" value="MppA"/>
    <property type="match status" value="1"/>
</dbReference>
<dbReference type="AlphaFoldDB" id="A0A7W6UWL7"/>
<evidence type="ECO:0000313" key="5">
    <source>
        <dbReference type="EMBL" id="MBB4346572.1"/>
    </source>
</evidence>
<evidence type="ECO:0000259" key="4">
    <source>
        <dbReference type="Pfam" id="PF00496"/>
    </source>
</evidence>
<evidence type="ECO:0000256" key="1">
    <source>
        <dbReference type="ARBA" id="ARBA00004418"/>
    </source>
</evidence>
<dbReference type="GO" id="GO:0015833">
    <property type="term" value="P:peptide transport"/>
    <property type="evidence" value="ECO:0007669"/>
    <property type="project" value="TreeGrafter"/>
</dbReference>
<evidence type="ECO:0000313" key="9">
    <source>
        <dbReference type="Proteomes" id="UP000524535"/>
    </source>
</evidence>
<dbReference type="Proteomes" id="UP000524535">
    <property type="component" value="Unassembled WGS sequence"/>
</dbReference>
<keyword evidence="9" id="KW-1185">Reference proteome</keyword>
<dbReference type="GO" id="GO:0030288">
    <property type="term" value="C:outer membrane-bounded periplasmic space"/>
    <property type="evidence" value="ECO:0007669"/>
    <property type="project" value="UniProtKB-ARBA"/>
</dbReference>
<evidence type="ECO:0000313" key="7">
    <source>
        <dbReference type="EMBL" id="MBB4445723.1"/>
    </source>
</evidence>
<sequence length="553" mass="60412">MTTGELIMLHSFRTSVRMLSTSAALSLLLVAAPQAFAATPADTLVEGFAIDDIITIDPGEAFELSTAEVTANTYSKLVMLDPADTSKVIGDLAASWTVSDDGMTYTFKLKPDLKFASGNPLTAEDVAFSFERAVKLDKSPAFLLTQFGLTGDNVAEKAKATAPDTFTFTVDKAYAPSFVLNVLTATVASVVDKKVVMEHAKAMTPSADYKYDSDFGNEWMKTGFAGSGPYKVLAWRANEAVIMEANPNYYGEKPKLKRVIYRHMKESSGQRLALENGDIDIARNLEPNDVEAVSKKEGLSITSAPKGTIYYFSLNQKNEKLAKPEVAEAFKYLVDYDAIGATLIKGIGEIHQTFLPKGQLGALNDNPYKLDVAKAKELLAKAGLKDGFTVTMDVRNTQPVTGIAESVQQTLAQAGIKLEIIPGDGKQTLTKFRARTHDIYIGQWGSDYFDPNSNAETFVINYDNSDEGKNKTLAWRNAWDVPKNIEEAAQGALLEKDAAKRAAVYEDLQKKALAQSPFVIIFQQTEVAGYSSKLKDFKLGPSFDTNFVYPVSK</sequence>
<comment type="subcellular location">
    <subcellularLocation>
        <location evidence="1">Periplasm</location>
    </subcellularLocation>
</comment>
<dbReference type="Pfam" id="PF00496">
    <property type="entry name" value="SBP_bac_5"/>
    <property type="match status" value="1"/>
</dbReference>
<proteinExistence type="inferred from homology"/>
<dbReference type="InterPro" id="IPR030678">
    <property type="entry name" value="Peptide/Ni-bd"/>
</dbReference>
<dbReference type="PANTHER" id="PTHR30290">
    <property type="entry name" value="PERIPLASMIC BINDING COMPONENT OF ABC TRANSPORTER"/>
    <property type="match status" value="1"/>
</dbReference>
<evidence type="ECO:0000256" key="2">
    <source>
        <dbReference type="ARBA" id="ARBA00005695"/>
    </source>
</evidence>
<protein>
    <submittedName>
        <fullName evidence="7">Peptide/nickel transport system substrate-binding protein</fullName>
    </submittedName>
</protein>
<gene>
    <name evidence="6" type="ORF">GGE31_001505</name>
    <name evidence="5" type="ORF">GGE33_000280</name>
    <name evidence="7" type="ORF">GGE35_001505</name>
</gene>
<dbReference type="Gene3D" id="3.40.190.10">
    <property type="entry name" value="Periplasmic binding protein-like II"/>
    <property type="match status" value="1"/>
</dbReference>
<dbReference type="SUPFAM" id="SSF53850">
    <property type="entry name" value="Periplasmic binding protein-like II"/>
    <property type="match status" value="1"/>
</dbReference>
<dbReference type="CDD" id="cd08512">
    <property type="entry name" value="PBP2_NikA_DppA_OppA_like_7"/>
    <property type="match status" value="1"/>
</dbReference>
<feature type="chain" id="PRO_5036405018" evidence="3">
    <location>
        <begin position="38"/>
        <end position="553"/>
    </location>
</feature>
<feature type="domain" description="Solute-binding protein family 5" evidence="4">
    <location>
        <begin position="87"/>
        <end position="464"/>
    </location>
</feature>
<dbReference type="EMBL" id="JACIGW010000001">
    <property type="protein sequence ID" value="MBB4346572.1"/>
    <property type="molecule type" value="Genomic_DNA"/>
</dbReference>
<dbReference type="Gene3D" id="3.90.76.10">
    <property type="entry name" value="Dipeptide-binding Protein, Domain 1"/>
    <property type="match status" value="1"/>
</dbReference>
<dbReference type="Gene3D" id="3.10.105.10">
    <property type="entry name" value="Dipeptide-binding Protein, Domain 3"/>
    <property type="match status" value="1"/>
</dbReference>
<organism evidence="7 10">
    <name type="scientific">Aliirhizobium cellulosilyticum</name>
    <dbReference type="NCBI Taxonomy" id="393664"/>
    <lineage>
        <taxon>Bacteria</taxon>
        <taxon>Pseudomonadati</taxon>
        <taxon>Pseudomonadota</taxon>
        <taxon>Alphaproteobacteria</taxon>
        <taxon>Hyphomicrobiales</taxon>
        <taxon>Rhizobiaceae</taxon>
        <taxon>Aliirhizobium</taxon>
    </lineage>
</organism>
<dbReference type="Proteomes" id="UP000520770">
    <property type="component" value="Unassembled WGS sequence"/>
</dbReference>
<dbReference type="GO" id="GO:0043190">
    <property type="term" value="C:ATP-binding cassette (ABC) transporter complex"/>
    <property type="evidence" value="ECO:0007669"/>
    <property type="project" value="InterPro"/>
</dbReference>
<feature type="signal peptide" evidence="3">
    <location>
        <begin position="1"/>
        <end position="37"/>
    </location>
</feature>
<dbReference type="EMBL" id="JACIHM010000001">
    <property type="protein sequence ID" value="MBB4445723.1"/>
    <property type="molecule type" value="Genomic_DNA"/>
</dbReference>
<evidence type="ECO:0000313" key="6">
    <source>
        <dbReference type="EMBL" id="MBB4411034.1"/>
    </source>
</evidence>